<evidence type="ECO:0000256" key="4">
    <source>
        <dbReference type="ARBA" id="ARBA00022723"/>
    </source>
</evidence>
<dbReference type="GO" id="GO:0005506">
    <property type="term" value="F:iron ion binding"/>
    <property type="evidence" value="ECO:0007669"/>
    <property type="project" value="InterPro"/>
</dbReference>
<dbReference type="InterPro" id="IPR036396">
    <property type="entry name" value="Cyt_P450_sf"/>
</dbReference>
<keyword evidence="7 9" id="KW-0503">Monooxygenase</keyword>
<organism evidence="10 11">
    <name type="scientific">Pararhizobium antarcticum</name>
    <dbReference type="NCBI Taxonomy" id="1798805"/>
    <lineage>
        <taxon>Bacteria</taxon>
        <taxon>Pseudomonadati</taxon>
        <taxon>Pseudomonadota</taxon>
        <taxon>Alphaproteobacteria</taxon>
        <taxon>Hyphomicrobiales</taxon>
        <taxon>Rhizobiaceae</taxon>
        <taxon>Rhizobium/Agrobacterium group</taxon>
        <taxon>Pararhizobium</taxon>
    </lineage>
</organism>
<dbReference type="FunFam" id="1.10.630.10:FF:000018">
    <property type="entry name" value="Cytochrome P450 monooxygenase"/>
    <property type="match status" value="1"/>
</dbReference>
<dbReference type="EMBL" id="LSRP01000035">
    <property type="protein sequence ID" value="OJG00202.1"/>
    <property type="molecule type" value="Genomic_DNA"/>
</dbReference>
<evidence type="ECO:0000256" key="8">
    <source>
        <dbReference type="ARBA" id="ARBA00043906"/>
    </source>
</evidence>
<dbReference type="SUPFAM" id="SSF48264">
    <property type="entry name" value="Cytochrome P450"/>
    <property type="match status" value="1"/>
</dbReference>
<keyword evidence="6 9" id="KW-0408">Iron</keyword>
<keyword evidence="4 9" id="KW-0479">Metal-binding</keyword>
<keyword evidence="11" id="KW-1185">Reference proteome</keyword>
<evidence type="ECO:0000256" key="2">
    <source>
        <dbReference type="ARBA" id="ARBA00010617"/>
    </source>
</evidence>
<sequence length="419" mass="47019">MSKTVSLPASLTIDPANRHVSLDVRDPDFYRNPLATYAAIHAQCPAFFWTEQAQWYFAGYEQVNGLLRDRRFGRQILHVATREELGMPAPKPHLQDFDALEAYSLLELEPPAHTRLRTLVNRAFVSRQIEQLKPEIAALAHRIIDGFEKDGHVELLKTYAEIIPVTVIARMLGVPVEDGPLLLDWSHRMVRMYMFNPTLETEHDANRASAEFSAYLAGIIAAKRQSPGDDLLTHMITTEKDGERLSDAELISTAVLLLNAGHEATVHQLGNAVHTILETGESPEMLFADDQATERTIEETMRYAAPLHIFQRYALSDITLDGGIHLKKGDKIGLLLAAANVDPKKFTDPLSFRPDRNEGVHVSFGAGLHFCIGAPLARLELKLSLPILFQRLPGLRLARPPVVRDSYHFHGLERLDLTW</sequence>
<evidence type="ECO:0000313" key="11">
    <source>
        <dbReference type="Proteomes" id="UP000182661"/>
    </source>
</evidence>
<dbReference type="RefSeq" id="WP_071831590.1">
    <property type="nucleotide sequence ID" value="NZ_LSRP01000035.1"/>
</dbReference>
<keyword evidence="5 9" id="KW-0560">Oxidoreductase</keyword>
<dbReference type="PROSITE" id="PS00086">
    <property type="entry name" value="CYTOCHROME_P450"/>
    <property type="match status" value="1"/>
</dbReference>
<dbReference type="AlphaFoldDB" id="A0A657LYH7"/>
<comment type="cofactor">
    <cofactor evidence="1">
        <name>heme</name>
        <dbReference type="ChEBI" id="CHEBI:30413"/>
    </cofactor>
</comment>
<evidence type="ECO:0000256" key="7">
    <source>
        <dbReference type="ARBA" id="ARBA00023033"/>
    </source>
</evidence>
<dbReference type="GO" id="GO:0004497">
    <property type="term" value="F:monooxygenase activity"/>
    <property type="evidence" value="ECO:0007669"/>
    <property type="project" value="UniProtKB-KW"/>
</dbReference>
<dbReference type="GO" id="GO:0016705">
    <property type="term" value="F:oxidoreductase activity, acting on paired donors, with incorporation or reduction of molecular oxygen"/>
    <property type="evidence" value="ECO:0007669"/>
    <property type="project" value="InterPro"/>
</dbReference>
<dbReference type="Pfam" id="PF00067">
    <property type="entry name" value="p450"/>
    <property type="match status" value="1"/>
</dbReference>
<proteinExistence type="inferred from homology"/>
<dbReference type="PANTHER" id="PTHR46696:SF1">
    <property type="entry name" value="CYTOCHROME P450 YJIB-RELATED"/>
    <property type="match status" value="1"/>
</dbReference>
<evidence type="ECO:0000313" key="10">
    <source>
        <dbReference type="EMBL" id="OJG00202.1"/>
    </source>
</evidence>
<dbReference type="PANTHER" id="PTHR46696">
    <property type="entry name" value="P450, PUTATIVE (EUROFUNG)-RELATED"/>
    <property type="match status" value="1"/>
</dbReference>
<dbReference type="Proteomes" id="UP000182661">
    <property type="component" value="Unassembled WGS sequence"/>
</dbReference>
<dbReference type="PRINTS" id="PR00359">
    <property type="entry name" value="BP450"/>
</dbReference>
<comment type="similarity">
    <text evidence="2 9">Belongs to the cytochrome P450 family.</text>
</comment>
<evidence type="ECO:0000256" key="9">
    <source>
        <dbReference type="RuleBase" id="RU000461"/>
    </source>
</evidence>
<reference evidence="10 11" key="1">
    <citation type="submission" date="2016-02" db="EMBL/GenBank/DDBJ databases">
        <title>Genome sequencing of a beta-galactosidase producing bacteria Rhizobium sp. 59.</title>
        <authorList>
            <person name="Wang D."/>
            <person name="Kot W."/>
            <person name="Qin Y."/>
            <person name="Hansen L."/>
            <person name="Naqvi K."/>
            <person name="Rensing C."/>
        </authorList>
    </citation>
    <scope>NUCLEOTIDE SEQUENCE [LARGE SCALE GENOMIC DNA]</scope>
    <source>
        <strain evidence="10 11">59</strain>
    </source>
</reference>
<dbReference type="InterPro" id="IPR017972">
    <property type="entry name" value="Cyt_P450_CS"/>
</dbReference>
<dbReference type="Gene3D" id="1.10.630.10">
    <property type="entry name" value="Cytochrome P450"/>
    <property type="match status" value="1"/>
</dbReference>
<evidence type="ECO:0000256" key="1">
    <source>
        <dbReference type="ARBA" id="ARBA00001971"/>
    </source>
</evidence>
<dbReference type="OrthoDB" id="9801155at2"/>
<name>A0A657LYH7_9HYPH</name>
<dbReference type="InterPro" id="IPR002397">
    <property type="entry name" value="Cyt_P450_B"/>
</dbReference>
<dbReference type="GO" id="GO:0020037">
    <property type="term" value="F:heme binding"/>
    <property type="evidence" value="ECO:0007669"/>
    <property type="project" value="InterPro"/>
</dbReference>
<accession>A0A657LYH7</accession>
<keyword evidence="3 9" id="KW-0349">Heme</keyword>
<evidence type="ECO:0000256" key="3">
    <source>
        <dbReference type="ARBA" id="ARBA00022617"/>
    </source>
</evidence>
<comment type="function">
    <text evidence="8">Cytochromes P450 are a group of heme-thiolate monooxygenases. They oxidize a variety of structurally unrelated compounds, including steroids, fatty acids, and xenobiotics.</text>
</comment>
<dbReference type="InterPro" id="IPR001128">
    <property type="entry name" value="Cyt_P450"/>
</dbReference>
<gene>
    <name evidence="10" type="ORF">AX760_10770</name>
</gene>
<dbReference type="CDD" id="cd20625">
    <property type="entry name" value="CYP164-like"/>
    <property type="match status" value="1"/>
</dbReference>
<protein>
    <submittedName>
        <fullName evidence="10">Cytochrome</fullName>
    </submittedName>
</protein>
<evidence type="ECO:0000256" key="5">
    <source>
        <dbReference type="ARBA" id="ARBA00023002"/>
    </source>
</evidence>
<comment type="caution">
    <text evidence="10">The sequence shown here is derived from an EMBL/GenBank/DDBJ whole genome shotgun (WGS) entry which is preliminary data.</text>
</comment>
<evidence type="ECO:0000256" key="6">
    <source>
        <dbReference type="ARBA" id="ARBA00023004"/>
    </source>
</evidence>